<keyword evidence="3" id="KW-1185">Reference proteome</keyword>
<proteinExistence type="predicted"/>
<protein>
    <recommendedName>
        <fullName evidence="4">Lipoprotein</fullName>
    </recommendedName>
</protein>
<sequence length="42" mass="4425">MKKIASVAVVLLLVALAFSSCRSSWDCPAYGQVIETEAPAKA</sequence>
<reference evidence="2 3" key="1">
    <citation type="submission" date="2017-02" db="EMBL/GenBank/DDBJ databases">
        <authorList>
            <person name="Peterson S.W."/>
        </authorList>
    </citation>
    <scope>NUCLEOTIDE SEQUENCE [LARGE SCALE GENOMIC DNA]</scope>
    <source>
        <strain evidence="2 3">DSM 24412</strain>
    </source>
</reference>
<dbReference type="EMBL" id="FUYV01000010">
    <property type="protein sequence ID" value="SKC11033.1"/>
    <property type="molecule type" value="Genomic_DNA"/>
</dbReference>
<dbReference type="RefSeq" id="WP_262481304.1">
    <property type="nucleotide sequence ID" value="NZ_CP021904.1"/>
</dbReference>
<organism evidence="2 3">
    <name type="scientific">Alkalitalea saponilacus</name>
    <dbReference type="NCBI Taxonomy" id="889453"/>
    <lineage>
        <taxon>Bacteria</taxon>
        <taxon>Pseudomonadati</taxon>
        <taxon>Bacteroidota</taxon>
        <taxon>Bacteroidia</taxon>
        <taxon>Marinilabiliales</taxon>
        <taxon>Marinilabiliaceae</taxon>
        <taxon>Alkalitalea</taxon>
    </lineage>
</organism>
<keyword evidence="1" id="KW-0732">Signal</keyword>
<feature type="signal peptide" evidence="1">
    <location>
        <begin position="1"/>
        <end position="19"/>
    </location>
</feature>
<dbReference type="AlphaFoldDB" id="A0A1T5GRJ5"/>
<dbReference type="PROSITE" id="PS51257">
    <property type="entry name" value="PROKAR_LIPOPROTEIN"/>
    <property type="match status" value="1"/>
</dbReference>
<name>A0A1T5GRJ5_9BACT</name>
<accession>A0A1T5GRJ5</accession>
<feature type="chain" id="PRO_5013182628" description="Lipoprotein" evidence="1">
    <location>
        <begin position="20"/>
        <end position="42"/>
    </location>
</feature>
<evidence type="ECO:0000313" key="3">
    <source>
        <dbReference type="Proteomes" id="UP000191055"/>
    </source>
</evidence>
<gene>
    <name evidence="2" type="ORF">SAMN03080601_01936</name>
</gene>
<dbReference type="Proteomes" id="UP000191055">
    <property type="component" value="Unassembled WGS sequence"/>
</dbReference>
<evidence type="ECO:0000313" key="2">
    <source>
        <dbReference type="EMBL" id="SKC11033.1"/>
    </source>
</evidence>
<evidence type="ECO:0000256" key="1">
    <source>
        <dbReference type="SAM" id="SignalP"/>
    </source>
</evidence>
<evidence type="ECO:0008006" key="4">
    <source>
        <dbReference type="Google" id="ProtNLM"/>
    </source>
</evidence>